<feature type="coiled-coil region" evidence="1">
    <location>
        <begin position="66"/>
        <end position="93"/>
    </location>
</feature>
<accession>A0A814GI68</accession>
<sequence>MTQYAFTDKRQSFRRSFADNIDDDISKTKSKSSRIIDKNNSSSSPESNIEPGSRIEFLERNLRYIQEQQETVLIDLHNEISRLQQENRDLHYRLIKTQSSSSIEQKQINTDQISSPSPSKSIHENQIHLKQYIDKLEKQLIESEQKNKYLIQTIDELNKTLSSKVEVPNINISNKDDIQMPIQTTNNECQHLFNMTSDKEQQYIHEIVKLRSILIEILNTEQLNIPSKILIRDYLTSTNISENSMSKTTTTPVDMLYFNENQQQKTITSSSTAGKTSLFRPELPVRRLNISPPPSIVAQKLSGQHRPIEQRLTLPPIMSGNNSALRQNQTDLNNLFHNSSSPKHDSQNQNLTKFSETSIARRERATHELQKNRLMKNLYH</sequence>
<dbReference type="EMBL" id="CAJNOO010000630">
    <property type="protein sequence ID" value="CAF0996837.1"/>
    <property type="molecule type" value="Genomic_DNA"/>
</dbReference>
<name>A0A814GI68_9BILA</name>
<feature type="domain" description="CCDC92/74 N-terminal" evidence="3">
    <location>
        <begin position="54"/>
        <end position="102"/>
    </location>
</feature>
<feature type="region of interest" description="Disordered" evidence="2">
    <location>
        <begin position="20"/>
        <end position="51"/>
    </location>
</feature>
<protein>
    <recommendedName>
        <fullName evidence="3">CCDC92/74 N-terminal domain-containing protein</fullName>
    </recommendedName>
</protein>
<dbReference type="EMBL" id="CAJOAX010004191">
    <property type="protein sequence ID" value="CAF3894299.1"/>
    <property type="molecule type" value="Genomic_DNA"/>
</dbReference>
<evidence type="ECO:0000256" key="1">
    <source>
        <dbReference type="SAM" id="Coils"/>
    </source>
</evidence>
<keyword evidence="1" id="KW-0175">Coiled coil</keyword>
<dbReference type="Proteomes" id="UP000663882">
    <property type="component" value="Unassembled WGS sequence"/>
</dbReference>
<organism evidence="4 6">
    <name type="scientific">Rotaria sordida</name>
    <dbReference type="NCBI Taxonomy" id="392033"/>
    <lineage>
        <taxon>Eukaryota</taxon>
        <taxon>Metazoa</taxon>
        <taxon>Spiralia</taxon>
        <taxon>Gnathifera</taxon>
        <taxon>Rotifera</taxon>
        <taxon>Eurotatoria</taxon>
        <taxon>Bdelloidea</taxon>
        <taxon>Philodinida</taxon>
        <taxon>Philodinidae</taxon>
        <taxon>Rotaria</taxon>
    </lineage>
</organism>
<feature type="compositionally biased region" description="Polar residues" evidence="2">
    <location>
        <begin position="101"/>
        <end position="120"/>
    </location>
</feature>
<gene>
    <name evidence="5" type="ORF">OTI717_LOCUS23440</name>
    <name evidence="4" type="ORF">RFH988_LOCUS13955</name>
</gene>
<dbReference type="OrthoDB" id="2155209at2759"/>
<dbReference type="Pfam" id="PF14916">
    <property type="entry name" value="CCDC92"/>
    <property type="match status" value="1"/>
</dbReference>
<dbReference type="Proteomes" id="UP000663823">
    <property type="component" value="Unassembled WGS sequence"/>
</dbReference>
<evidence type="ECO:0000313" key="5">
    <source>
        <dbReference type="EMBL" id="CAF3894299.1"/>
    </source>
</evidence>
<reference evidence="4" key="1">
    <citation type="submission" date="2021-02" db="EMBL/GenBank/DDBJ databases">
        <authorList>
            <person name="Nowell W R."/>
        </authorList>
    </citation>
    <scope>NUCLEOTIDE SEQUENCE</scope>
</reference>
<evidence type="ECO:0000256" key="2">
    <source>
        <dbReference type="SAM" id="MobiDB-lite"/>
    </source>
</evidence>
<evidence type="ECO:0000313" key="4">
    <source>
        <dbReference type="EMBL" id="CAF0996837.1"/>
    </source>
</evidence>
<evidence type="ECO:0000259" key="3">
    <source>
        <dbReference type="Pfam" id="PF14916"/>
    </source>
</evidence>
<dbReference type="InterPro" id="IPR039496">
    <property type="entry name" value="CCDC92/74_N"/>
</dbReference>
<comment type="caution">
    <text evidence="4">The sequence shown here is derived from an EMBL/GenBank/DDBJ whole genome shotgun (WGS) entry which is preliminary data.</text>
</comment>
<feature type="compositionally biased region" description="Low complexity" evidence="2">
    <location>
        <begin position="38"/>
        <end position="51"/>
    </location>
</feature>
<feature type="region of interest" description="Disordered" evidence="2">
    <location>
        <begin position="101"/>
        <end position="121"/>
    </location>
</feature>
<proteinExistence type="predicted"/>
<dbReference type="AlphaFoldDB" id="A0A814GI68"/>
<evidence type="ECO:0000313" key="6">
    <source>
        <dbReference type="Proteomes" id="UP000663882"/>
    </source>
</evidence>